<dbReference type="InterPro" id="IPR007641">
    <property type="entry name" value="RNA_pol_Rpb2_7"/>
</dbReference>
<dbReference type="PROSITE" id="PS01166">
    <property type="entry name" value="RNA_POL_BETA"/>
    <property type="match status" value="1"/>
</dbReference>
<dbReference type="InterPro" id="IPR007645">
    <property type="entry name" value="RNA_pol_Rpb2_3"/>
</dbReference>
<gene>
    <name evidence="12" type="ORF">CWI37_0844p0010</name>
</gene>
<reference evidence="12 13" key="1">
    <citation type="submission" date="2017-12" db="EMBL/GenBank/DDBJ databases">
        <authorList>
            <person name="Pombert J.-F."/>
            <person name="Haag K.L."/>
            <person name="Ebert D."/>
        </authorList>
    </citation>
    <scope>NUCLEOTIDE SEQUENCE [LARGE SCALE GENOMIC DNA]</scope>
    <source>
        <strain evidence="12">FI-OER-3-3</strain>
    </source>
</reference>
<feature type="region of interest" description="Disordered" evidence="8">
    <location>
        <begin position="66"/>
        <end position="115"/>
    </location>
</feature>
<dbReference type="SUPFAM" id="SSF81995">
    <property type="entry name" value="beta-sandwich domain of Sec23/24"/>
    <property type="match status" value="1"/>
</dbReference>
<feature type="compositionally biased region" description="Basic and acidic residues" evidence="8">
    <location>
        <begin position="66"/>
        <end position="79"/>
    </location>
</feature>
<evidence type="ECO:0000313" key="13">
    <source>
        <dbReference type="Proteomes" id="UP000292362"/>
    </source>
</evidence>
<evidence type="ECO:0000256" key="7">
    <source>
        <dbReference type="RuleBase" id="RU363031"/>
    </source>
</evidence>
<evidence type="ECO:0000259" key="9">
    <source>
        <dbReference type="Pfam" id="PF00562"/>
    </source>
</evidence>
<dbReference type="InterPro" id="IPR037033">
    <property type="entry name" value="DNA-dir_RNAP_su2_hyb_sf"/>
</dbReference>
<organism evidence="12 13">
    <name type="scientific">Hamiltosporidium tvaerminnensis</name>
    <dbReference type="NCBI Taxonomy" id="1176355"/>
    <lineage>
        <taxon>Eukaryota</taxon>
        <taxon>Fungi</taxon>
        <taxon>Fungi incertae sedis</taxon>
        <taxon>Microsporidia</taxon>
        <taxon>Dubosqiidae</taxon>
        <taxon>Hamiltosporidium</taxon>
    </lineage>
</organism>
<evidence type="ECO:0000259" key="10">
    <source>
        <dbReference type="Pfam" id="PF04560"/>
    </source>
</evidence>
<evidence type="ECO:0000313" key="12">
    <source>
        <dbReference type="EMBL" id="TBU00971.1"/>
    </source>
</evidence>
<keyword evidence="3 7" id="KW-0808">Transferase</keyword>
<accession>A0A4Q9L292</accession>
<dbReference type="InterPro" id="IPR007121">
    <property type="entry name" value="RNA_pol_bsu_CS"/>
</dbReference>
<evidence type="ECO:0000256" key="6">
    <source>
        <dbReference type="RuleBase" id="RU000434"/>
    </source>
</evidence>
<dbReference type="PANTHER" id="PTHR20856">
    <property type="entry name" value="DNA-DIRECTED RNA POLYMERASE I SUBUNIT 2"/>
    <property type="match status" value="1"/>
</dbReference>
<sequence length="1118" mass="125185">MLVSGSLESEDPDCYANHEVLGVSNMLCSLVREKLEEMLRGVSYMVSKIGGKSSNSRDILEGVKNSKEVEGVSDSRDILEGVSNSTSKQHPVNNSTSKQPSVNISTSKQHPVKNTNPYAKTLGGKSIDEVLRWVLNKVDTNIGLKIEKFLSTGNAKFVYASDIMQSSGFSVYAENINFMRYLSYFRSINRGAFFSTLKTTTVRKLKAESWGFMCPVHTPDGSPCGLIMHLCMECRIGETESLSDSVLYGMGVIPIECLMGDNDSTEVGGYKDMMLEGVSDTREVEGVSDKDSDIKGVSNNIDNIKGVSDTTNTLHPVNNLSNKQHPVNTNLNKQHPSKPNNLYNTPYFISLDGKVIGYTLTPFKLTDTLRTYRCLNNLSFEIVCYPLNTNNLINICTTPNRFIRPIYNKIIGKPEFIGIMEQPYLDIELCRNDYIDKEEGVSNSIDDNRGVIDMDSKQQGLSNMDNKQQGLSNTTNTTYKQQGLSNTTNNYNPVNNNTYKQQGLNHTTNTTYKQQGLSNTTNNYNPVNNNTYKQQGLSNTSYNYNPVNNTTITTYNYNPITSTSNNTFLYSELDPSYFLSLTAALTPFSDFNQSPRNMYQCQMAKQSMGWGCYNINDRSDSKLYEITYNQTPIVQTKFYKKYILSDYPTGVNCMVSVLSYTGYDMEDAMVLNKGSIERGLFNGFIYKNEIIEFDNIIRESSRDSRLDGSRDGKSDNNNNSVNNCFSSVKLPLVGQVLYYGCEYYFTDKQYFYKNTEKSIVSNIRVYSKGAVITLRIQRNPYIGDKFCSRHGQKGVCSYLYESSDMVFMENGECPDLIINPHAFPSRMSIGMFIESLSGKSGCLRGKIEDGTAFKGWSDIVCGSDMLGDDVLGGDMLEGVSDKDSSLEGLNNSIDKQQGLNNSTSSYKGVNNSIDKQQGVNKSTNNYKGLNNSTNNYKGVNNCANTYHPTNHTTNTSAIDFFGNLLVKYGYNYYGTECMYSGISGRMFKSDVYTGVVYYQRLRHMVSDKYQVRSIGPVQSQTRQPVGGRKRMGGIRLGEMERDALIGHGVSYLLNDRSMKCSDGTEFLWCCVCKSVMFVCGGVCECGSGSYRGVKMPYVFKYLCSELMAMNIRVKIEVM</sequence>
<dbReference type="GO" id="GO:0003899">
    <property type="term" value="F:DNA-directed RNA polymerase activity"/>
    <property type="evidence" value="ECO:0007669"/>
    <property type="project" value="UniProtKB-EC"/>
</dbReference>
<dbReference type="GO" id="GO:0000428">
    <property type="term" value="C:DNA-directed RNA polymerase complex"/>
    <property type="evidence" value="ECO:0007669"/>
    <property type="project" value="UniProtKB-KW"/>
</dbReference>
<dbReference type="SUPFAM" id="SSF64484">
    <property type="entry name" value="beta and beta-prime subunits of DNA dependent RNA-polymerase"/>
    <property type="match status" value="1"/>
</dbReference>
<dbReference type="EC" id="2.7.7.6" evidence="7"/>
<comment type="function">
    <text evidence="7">DNA-dependent RNA polymerase catalyzes the transcription of DNA into RNA using the four ribonucleoside triphosphates as substrates.</text>
</comment>
<protein>
    <recommendedName>
        <fullName evidence="7">DNA-directed RNA polymerase subunit beta</fullName>
        <ecNumber evidence="7">2.7.7.6</ecNumber>
    </recommendedName>
</protein>
<feature type="compositionally biased region" description="Polar residues" evidence="8">
    <location>
        <begin position="82"/>
        <end position="115"/>
    </location>
</feature>
<comment type="similarity">
    <text evidence="1 6">Belongs to the RNA polymerase beta chain family.</text>
</comment>
<proteinExistence type="inferred from homology"/>
<dbReference type="Proteomes" id="UP000292362">
    <property type="component" value="Unassembled WGS sequence"/>
</dbReference>
<dbReference type="InterPro" id="IPR014724">
    <property type="entry name" value="RNA_pol_RPB2_OB-fold"/>
</dbReference>
<evidence type="ECO:0000259" key="11">
    <source>
        <dbReference type="Pfam" id="PF04565"/>
    </source>
</evidence>
<comment type="caution">
    <text evidence="12">The sequence shown here is derived from an EMBL/GenBank/DDBJ whole genome shotgun (WGS) entry which is preliminary data.</text>
</comment>
<dbReference type="AlphaFoldDB" id="A0A4Q9L292"/>
<dbReference type="Gene3D" id="2.40.270.10">
    <property type="entry name" value="DNA-directed RNA polymerase, subunit 2, domain 6"/>
    <property type="match status" value="2"/>
</dbReference>
<dbReference type="Gene3D" id="3.90.1800.10">
    <property type="entry name" value="RNA polymerase alpha subunit dimerisation domain"/>
    <property type="match status" value="2"/>
</dbReference>
<evidence type="ECO:0000256" key="2">
    <source>
        <dbReference type="ARBA" id="ARBA00022478"/>
    </source>
</evidence>
<dbReference type="GO" id="GO:0032549">
    <property type="term" value="F:ribonucleoside binding"/>
    <property type="evidence" value="ECO:0007669"/>
    <property type="project" value="InterPro"/>
</dbReference>
<dbReference type="GO" id="GO:0003677">
    <property type="term" value="F:DNA binding"/>
    <property type="evidence" value="ECO:0007669"/>
    <property type="project" value="InterPro"/>
</dbReference>
<dbReference type="VEuPathDB" id="MicrosporidiaDB:CWI37_0844p0010"/>
<dbReference type="Gene3D" id="3.90.1100.10">
    <property type="match status" value="1"/>
</dbReference>
<keyword evidence="2 7" id="KW-0240">DNA-directed RNA polymerase</keyword>
<comment type="catalytic activity">
    <reaction evidence="7">
        <text>RNA(n) + a ribonucleoside 5'-triphosphate = RNA(n+1) + diphosphate</text>
        <dbReference type="Rhea" id="RHEA:21248"/>
        <dbReference type="Rhea" id="RHEA-COMP:14527"/>
        <dbReference type="Rhea" id="RHEA-COMP:17342"/>
        <dbReference type="ChEBI" id="CHEBI:33019"/>
        <dbReference type="ChEBI" id="CHEBI:61557"/>
        <dbReference type="ChEBI" id="CHEBI:140395"/>
        <dbReference type="EC" id="2.7.7.6"/>
    </reaction>
</comment>
<dbReference type="Pfam" id="PF04560">
    <property type="entry name" value="RNA_pol_Rpb2_7"/>
    <property type="match status" value="1"/>
</dbReference>
<feature type="domain" description="DNA-directed RNA polymerase subunit 2 hybrid-binding" evidence="9">
    <location>
        <begin position="583"/>
        <end position="1030"/>
    </location>
</feature>
<dbReference type="GO" id="GO:0006351">
    <property type="term" value="P:DNA-templated transcription"/>
    <property type="evidence" value="ECO:0007669"/>
    <property type="project" value="InterPro"/>
</dbReference>
<evidence type="ECO:0000256" key="5">
    <source>
        <dbReference type="ARBA" id="ARBA00023163"/>
    </source>
</evidence>
<feature type="domain" description="RNA polymerase Rpb2" evidence="11">
    <location>
        <begin position="172"/>
        <end position="236"/>
    </location>
</feature>
<evidence type="ECO:0000256" key="4">
    <source>
        <dbReference type="ARBA" id="ARBA00022695"/>
    </source>
</evidence>
<name>A0A4Q9L292_9MICR</name>
<dbReference type="Gene3D" id="2.40.50.150">
    <property type="match status" value="1"/>
</dbReference>
<dbReference type="CDD" id="cd00653">
    <property type="entry name" value="RNA_pol_B_RPB2"/>
    <property type="match status" value="1"/>
</dbReference>
<dbReference type="InterPro" id="IPR015712">
    <property type="entry name" value="DNA-dir_RNA_pol_su2"/>
</dbReference>
<evidence type="ECO:0000256" key="8">
    <source>
        <dbReference type="SAM" id="MobiDB-lite"/>
    </source>
</evidence>
<dbReference type="EMBL" id="PITJ01000844">
    <property type="protein sequence ID" value="TBU00971.1"/>
    <property type="molecule type" value="Genomic_DNA"/>
</dbReference>
<dbReference type="Pfam" id="PF04565">
    <property type="entry name" value="RNA_pol_Rpb2_3"/>
    <property type="match status" value="1"/>
</dbReference>
<evidence type="ECO:0000256" key="1">
    <source>
        <dbReference type="ARBA" id="ARBA00006835"/>
    </source>
</evidence>
<keyword evidence="4 7" id="KW-0548">Nucleotidyltransferase</keyword>
<dbReference type="Pfam" id="PF00562">
    <property type="entry name" value="RNA_pol_Rpb2_6"/>
    <property type="match status" value="1"/>
</dbReference>
<evidence type="ECO:0000256" key="3">
    <source>
        <dbReference type="ARBA" id="ARBA00022679"/>
    </source>
</evidence>
<dbReference type="InterPro" id="IPR007120">
    <property type="entry name" value="DNA-dir_RNAP_su2_dom"/>
</dbReference>
<keyword evidence="5 7" id="KW-0804">Transcription</keyword>
<feature type="domain" description="RNA polymerase Rpb2" evidence="10">
    <location>
        <begin position="1032"/>
        <end position="1116"/>
    </location>
</feature>